<dbReference type="Proteomes" id="UP000593591">
    <property type="component" value="Chromosome"/>
</dbReference>
<dbReference type="KEGG" id="trc:DYE49_08640"/>
<evidence type="ECO:0000313" key="3">
    <source>
        <dbReference type="EMBL" id="MBB5217749.1"/>
    </source>
</evidence>
<dbReference type="Pfam" id="PF19789">
    <property type="entry name" value="DUF6273"/>
    <property type="match status" value="1"/>
</dbReference>
<reference evidence="4 6" key="1">
    <citation type="submission" date="2018-08" db="EMBL/GenBank/DDBJ databases">
        <title>The first complete genome of Treponema rectale (CHPAT), a commensal spirochete of the bovine rectum.</title>
        <authorList>
            <person name="Staton G.J."/>
            <person name="Clegg S.R."/>
            <person name="Carter S.D."/>
            <person name="Radford A.D."/>
            <person name="Darby A."/>
            <person name="Hall N."/>
            <person name="Birtles R.J."/>
            <person name="Evans N.J."/>
        </authorList>
    </citation>
    <scope>NUCLEOTIDE SEQUENCE [LARGE SCALE GENOMIC DNA]</scope>
    <source>
        <strain evidence="4 6">CHPA</strain>
    </source>
</reference>
<feature type="domain" description="Bacterial repeat" evidence="1">
    <location>
        <begin position="189"/>
        <end position="261"/>
    </location>
</feature>
<dbReference type="RefSeq" id="WP_184651196.1">
    <property type="nucleotide sequence ID" value="NZ_JACHFR010000001.1"/>
</dbReference>
<proteinExistence type="predicted"/>
<gene>
    <name evidence="4" type="ORF">DYE49_08640</name>
    <name evidence="3" type="ORF">HNP77_000093</name>
</gene>
<dbReference type="Proteomes" id="UP000578697">
    <property type="component" value="Unassembled WGS sequence"/>
</dbReference>
<organism evidence="3 5">
    <name type="scientific">Treponema rectale</name>
    <dbReference type="NCBI Taxonomy" id="744512"/>
    <lineage>
        <taxon>Bacteria</taxon>
        <taxon>Pseudomonadati</taxon>
        <taxon>Spirochaetota</taxon>
        <taxon>Spirochaetia</taxon>
        <taxon>Spirochaetales</taxon>
        <taxon>Treponemataceae</taxon>
        <taxon>Treponema</taxon>
    </lineage>
</organism>
<dbReference type="Pfam" id="PF18998">
    <property type="entry name" value="Flg_new_2"/>
    <property type="match status" value="3"/>
</dbReference>
<dbReference type="InterPro" id="IPR046240">
    <property type="entry name" value="DUF6273"/>
</dbReference>
<evidence type="ECO:0000259" key="2">
    <source>
        <dbReference type="Pfam" id="PF19789"/>
    </source>
</evidence>
<feature type="domain" description="DUF6273" evidence="2">
    <location>
        <begin position="378"/>
        <end position="537"/>
    </location>
</feature>
<evidence type="ECO:0000313" key="5">
    <source>
        <dbReference type="Proteomes" id="UP000578697"/>
    </source>
</evidence>
<evidence type="ECO:0000313" key="4">
    <source>
        <dbReference type="EMBL" id="QOS40523.1"/>
    </source>
</evidence>
<evidence type="ECO:0008006" key="7">
    <source>
        <dbReference type="Google" id="ProtNLM"/>
    </source>
</evidence>
<dbReference type="InterPro" id="IPR044060">
    <property type="entry name" value="Bacterial_rp_domain"/>
</dbReference>
<dbReference type="EMBL" id="CP031517">
    <property type="protein sequence ID" value="QOS40523.1"/>
    <property type="molecule type" value="Genomic_DNA"/>
</dbReference>
<evidence type="ECO:0000259" key="1">
    <source>
        <dbReference type="Pfam" id="PF18998"/>
    </source>
</evidence>
<protein>
    <recommendedName>
        <fullName evidence="7">Bacterial repeat domain-containing protein</fullName>
    </recommendedName>
</protein>
<feature type="domain" description="Bacterial repeat" evidence="1">
    <location>
        <begin position="17"/>
        <end position="91"/>
    </location>
</feature>
<evidence type="ECO:0000313" key="6">
    <source>
        <dbReference type="Proteomes" id="UP000593591"/>
    </source>
</evidence>
<dbReference type="AlphaFoldDB" id="A0A840S5H1"/>
<accession>A0A840S5H1</accession>
<keyword evidence="5" id="KW-1185">Reference proteome</keyword>
<sequence length="542" mass="60173">MDKSINLYAVWSASPRYSVTVAGLEHCTISFSSSSAYEGEKISVYAVIDAGYKINQISAETQTHEAIELKHYEDVENYWYFIMPDEDVVFTLKTEAQVYSISVKDGLTGGQAVLNKNSACTGEEVVLTVTADYGYNYSSFVKVTGENKFGDIDAEKTESDGKIILTFDMPAGDVVIEVFFTPVSNYVIASDSENGSMEVINYAAYGTEVSVTLIPDEGYAGEQVFVQDNEGNPVSVTKKTESEYTFTMPATRVTVSCLFKLVREYSFHTEPELLPEGTEGTAGVTGKYVYFGDWPQTVKSDKVTVDEEQTFTAGDNTYYLGSDNFYYAKILENAYSDECKYSDRSVAKTSEENSYRYFKVEPVKWRVLNPDADAAENRILLAETILTSGIAFEKDAADSATYETSDICTWLTYTFRLSAFAQNSYALLEHAGVVDDSDTNKDYVFLLSEEELINTAYGFSANKDEENSVRTRTACDFAVANNVEKSYSGCMWMCRDVYNIVASDTDSVRYVAYDGKLDSVRALDDAHLGICPAICISAENLQ</sequence>
<feature type="domain" description="Bacterial repeat" evidence="1">
    <location>
        <begin position="108"/>
        <end position="183"/>
    </location>
</feature>
<dbReference type="EMBL" id="JACHFR010000001">
    <property type="protein sequence ID" value="MBB5217749.1"/>
    <property type="molecule type" value="Genomic_DNA"/>
</dbReference>
<reference evidence="3 5" key="2">
    <citation type="submission" date="2020-08" db="EMBL/GenBank/DDBJ databases">
        <title>Genomic Encyclopedia of Type Strains, Phase IV (KMG-IV): sequencing the most valuable type-strain genomes for metagenomic binning, comparative biology and taxonomic classification.</title>
        <authorList>
            <person name="Goeker M."/>
        </authorList>
    </citation>
    <scope>NUCLEOTIDE SEQUENCE [LARGE SCALE GENOMIC DNA]</scope>
    <source>
        <strain evidence="3 5">DSM 103679</strain>
    </source>
</reference>
<name>A0A840S5H1_9SPIR</name>